<evidence type="ECO:0000313" key="2">
    <source>
        <dbReference type="Proteomes" id="UP000232488"/>
    </source>
</evidence>
<organismHost>
    <name type="scientific">Heterosigma akashiwo</name>
    <name type="common">Chromophytic alga</name>
    <name type="synonym">Heterosigma carterae</name>
    <dbReference type="NCBI Taxonomy" id="2829"/>
</organismHost>
<dbReference type="EMBL" id="KX008963">
    <property type="protein sequence ID" value="AOM63521.1"/>
    <property type="molecule type" value="Genomic_DNA"/>
</dbReference>
<accession>A0A1C9C5F6</accession>
<keyword evidence="2" id="KW-1185">Reference proteome</keyword>
<dbReference type="RefSeq" id="YP_009507587.1">
    <property type="nucleotide sequence ID" value="NC_038553.1"/>
</dbReference>
<name>A0A1C9C5F6_HAV01</name>
<protein>
    <submittedName>
        <fullName evidence="1">Uncharacterized protein</fullName>
    </submittedName>
</protein>
<dbReference type="KEGG" id="vg:37618571"/>
<organism evidence="1 2">
    <name type="scientific">Heterosigma akashiwo virus 01</name>
    <name type="common">HaV01</name>
    <dbReference type="NCBI Taxonomy" id="97195"/>
    <lineage>
        <taxon>Viruses</taxon>
        <taxon>Varidnaviria</taxon>
        <taxon>Bamfordvirae</taxon>
        <taxon>Nucleocytoviricota</taxon>
        <taxon>Megaviricetes</taxon>
        <taxon>Algavirales</taxon>
        <taxon>Phycodnaviridae</taxon>
        <taxon>Raphidovirus</taxon>
        <taxon>Raphidovirus japonicum</taxon>
    </lineage>
</organism>
<gene>
    <name evidence="1" type="primary">HaV53_ORF190</name>
</gene>
<proteinExistence type="predicted"/>
<sequence>MSLNTKITKKNTQSLKKLSKLQCLILRDYKVNTRCFHEINADVLMYINSYSLLKPELIFKTNESFEWMNTVRAKNYYLISLYNSYLSSFIYEEFSFGVIYRCKNLFYFKNICTIVSILETRYNIDTYFYDIENSYRYKDATKPVAILDYINLTITVYFKKEKMYDIRIPIFFIISMEYFINIFENIENTVNNFECKICTKRCIRNQDNIIHCPKCFNYIDNMCFKKTRNNLCPFCRFDNIQYIRVDIMYYYDILMNYYDPVISSQDIAGKNLNDMFALNSSLPDDDTMNKTVKSVTDDIQKKIVVLNV</sequence>
<dbReference type="Proteomes" id="UP000232488">
    <property type="component" value="Segment"/>
</dbReference>
<evidence type="ECO:0000313" key="1">
    <source>
        <dbReference type="EMBL" id="AOM63521.1"/>
    </source>
</evidence>
<dbReference type="GeneID" id="37618571"/>
<reference evidence="1 2" key="1">
    <citation type="submission" date="2016-03" db="EMBL/GenBank/DDBJ databases">
        <title>Genome sequences of a Phycodnavirus, Heterosigma akashiwo virus strain 53.</title>
        <authorList>
            <person name="Ueki S."/>
            <person name="Ogura Y."/>
            <person name="Hayashi T."/>
        </authorList>
    </citation>
    <scope>NUCLEOTIDE SEQUENCE [LARGE SCALE GENOMIC DNA]</scope>
    <source>
        <strain evidence="1">HaV53</strain>
    </source>
</reference>